<organism evidence="2 3">
    <name type="scientific">Glycine soja</name>
    <name type="common">Wild soybean</name>
    <dbReference type="NCBI Taxonomy" id="3848"/>
    <lineage>
        <taxon>Eukaryota</taxon>
        <taxon>Viridiplantae</taxon>
        <taxon>Streptophyta</taxon>
        <taxon>Embryophyta</taxon>
        <taxon>Tracheophyta</taxon>
        <taxon>Spermatophyta</taxon>
        <taxon>Magnoliopsida</taxon>
        <taxon>eudicotyledons</taxon>
        <taxon>Gunneridae</taxon>
        <taxon>Pentapetalae</taxon>
        <taxon>rosids</taxon>
        <taxon>fabids</taxon>
        <taxon>Fabales</taxon>
        <taxon>Fabaceae</taxon>
        <taxon>Papilionoideae</taxon>
        <taxon>50 kb inversion clade</taxon>
        <taxon>NPAAA clade</taxon>
        <taxon>indigoferoid/millettioid clade</taxon>
        <taxon>Phaseoleae</taxon>
        <taxon>Glycine</taxon>
        <taxon>Glycine subgen. Soja</taxon>
    </lineage>
</organism>
<name>A0A445K7S4_GLYSO</name>
<comment type="caution">
    <text evidence="2">The sequence shown here is derived from an EMBL/GenBank/DDBJ whole genome shotgun (WGS) entry which is preliminary data.</text>
</comment>
<proteinExistence type="predicted"/>
<feature type="region of interest" description="Disordered" evidence="1">
    <location>
        <begin position="343"/>
        <end position="388"/>
    </location>
</feature>
<reference evidence="2 3" key="1">
    <citation type="submission" date="2018-09" db="EMBL/GenBank/DDBJ databases">
        <title>A high-quality reference genome of wild soybean provides a powerful tool to mine soybean genomes.</title>
        <authorList>
            <person name="Xie M."/>
            <person name="Chung C.Y.L."/>
            <person name="Li M.-W."/>
            <person name="Wong F.-L."/>
            <person name="Chan T.-F."/>
            <person name="Lam H.-M."/>
        </authorList>
    </citation>
    <scope>NUCLEOTIDE SEQUENCE [LARGE SCALE GENOMIC DNA]</scope>
    <source>
        <strain evidence="3">cv. W05</strain>
        <tissue evidence="2">Hypocotyl of etiolated seedlings</tissue>
    </source>
</reference>
<feature type="region of interest" description="Disordered" evidence="1">
    <location>
        <begin position="1"/>
        <end position="30"/>
    </location>
</feature>
<feature type="region of interest" description="Disordered" evidence="1">
    <location>
        <begin position="434"/>
        <end position="519"/>
    </location>
</feature>
<dbReference type="Proteomes" id="UP000289340">
    <property type="component" value="Chromosome 6"/>
</dbReference>
<feature type="region of interest" description="Disordered" evidence="1">
    <location>
        <begin position="281"/>
        <end position="322"/>
    </location>
</feature>
<feature type="compositionally biased region" description="Polar residues" evidence="1">
    <location>
        <begin position="494"/>
        <end position="519"/>
    </location>
</feature>
<gene>
    <name evidence="2" type="ORF">D0Y65_014327</name>
</gene>
<evidence type="ECO:0000313" key="2">
    <source>
        <dbReference type="EMBL" id="RZC06836.1"/>
    </source>
</evidence>
<dbReference type="AlphaFoldDB" id="A0A445K7S4"/>
<keyword evidence="3" id="KW-1185">Reference proteome</keyword>
<feature type="compositionally biased region" description="Low complexity" evidence="1">
    <location>
        <begin position="311"/>
        <end position="322"/>
    </location>
</feature>
<accession>A0A445K7S4</accession>
<sequence length="548" mass="60858">MERQKQAKTIVPTSHEEFSISSTPESTAAPTLVPNPLTLSLSNSSTSLISGTQSSHPFLSPDGLALEGVVSSTQGQDMTQTGHFNQFIDMQNEISFALQGTKQSTLGTKHNPNPNNPHFVPNTIENNNFNGVNPALFNPNPVHARSGIEIGNPIEKFVTPQRPTLFLPHSSHISKSHVAWNSRPENHQFSNSDFYGARYATNYTQSPQPFNTMQNQQVGHASGMQQMFDLQSQNPMRLEPYSNLEPVVATMPPNPAQQGYRSVLADPAAPSASILATTRNSFGHRSSMPPMYPPLYENQDHHHPQLMMPNGLGQQSGASLQQWSQGLPNQNSEYNQMMNTHNLQRESNTSSQASQSRILGHSSNGTIEGTSSQVFSTREAEIAPVSRAQPSEAIRRILDMNPTRLVTHAPTNNMQIGRCTHNYDLGNQLLSLREIRYEPPRRGRPRKRRDDEEESSSQSGKKRSEPPRRGRPRKQRDDATESFSQRGKSRKVSSKAQKAETTYASQQIPQQTPDSVMNTDQNAILTNTVYDMEFETKGIPPPPPPPEN</sequence>
<dbReference type="EMBL" id="QZWG01000006">
    <property type="protein sequence ID" value="RZC06836.1"/>
    <property type="molecule type" value="Genomic_DNA"/>
</dbReference>
<protein>
    <submittedName>
        <fullName evidence="2">Uncharacterized protein</fullName>
    </submittedName>
</protein>
<evidence type="ECO:0000256" key="1">
    <source>
        <dbReference type="SAM" id="MobiDB-lite"/>
    </source>
</evidence>
<evidence type="ECO:0000313" key="3">
    <source>
        <dbReference type="Proteomes" id="UP000289340"/>
    </source>
</evidence>
<feature type="compositionally biased region" description="Polar residues" evidence="1">
    <location>
        <begin position="19"/>
        <end position="29"/>
    </location>
</feature>
<feature type="compositionally biased region" description="Polar residues" evidence="1">
    <location>
        <begin position="343"/>
        <end position="376"/>
    </location>
</feature>